<organism evidence="2 3">
    <name type="scientific">Pseudonocardia parietis</name>
    <dbReference type="NCBI Taxonomy" id="570936"/>
    <lineage>
        <taxon>Bacteria</taxon>
        <taxon>Bacillati</taxon>
        <taxon>Actinomycetota</taxon>
        <taxon>Actinomycetes</taxon>
        <taxon>Pseudonocardiales</taxon>
        <taxon>Pseudonocardiaceae</taxon>
        <taxon>Pseudonocardia</taxon>
    </lineage>
</organism>
<protein>
    <submittedName>
        <fullName evidence="2">Uncharacterized protein</fullName>
    </submittedName>
</protein>
<reference evidence="2 3" key="1">
    <citation type="submission" date="2021-03" db="EMBL/GenBank/DDBJ databases">
        <title>Sequencing the genomes of 1000 actinobacteria strains.</title>
        <authorList>
            <person name="Klenk H.-P."/>
        </authorList>
    </citation>
    <scope>NUCLEOTIDE SEQUENCE [LARGE SCALE GENOMIC DNA]</scope>
    <source>
        <strain evidence="2 3">DSM 45256</strain>
    </source>
</reference>
<evidence type="ECO:0000313" key="2">
    <source>
        <dbReference type="EMBL" id="MBP2370250.1"/>
    </source>
</evidence>
<gene>
    <name evidence="2" type="ORF">JOF36_005946</name>
</gene>
<keyword evidence="1" id="KW-1133">Transmembrane helix</keyword>
<feature type="transmembrane region" description="Helical" evidence="1">
    <location>
        <begin position="12"/>
        <end position="31"/>
    </location>
</feature>
<keyword evidence="1" id="KW-0472">Membrane</keyword>
<dbReference type="EMBL" id="JAGINU010000001">
    <property type="protein sequence ID" value="MBP2370250.1"/>
    <property type="molecule type" value="Genomic_DNA"/>
</dbReference>
<keyword evidence="3" id="KW-1185">Reference proteome</keyword>
<accession>A0ABS4W220</accession>
<dbReference type="RefSeq" id="WP_210033347.1">
    <property type="nucleotide sequence ID" value="NZ_JAGINU010000001.1"/>
</dbReference>
<name>A0ABS4W220_9PSEU</name>
<keyword evidence="1" id="KW-0812">Transmembrane</keyword>
<evidence type="ECO:0000313" key="3">
    <source>
        <dbReference type="Proteomes" id="UP001519295"/>
    </source>
</evidence>
<dbReference type="Proteomes" id="UP001519295">
    <property type="component" value="Unassembled WGS sequence"/>
</dbReference>
<evidence type="ECO:0000256" key="1">
    <source>
        <dbReference type="SAM" id="Phobius"/>
    </source>
</evidence>
<sequence length="81" mass="8883">MNATTWPVWLPWAVAAFLLILAAAVVVEAWIGRRLLVEVRDLRVAADATTAAVNEQTHDLYGALADAGQTLEQIRDRDGVR</sequence>
<comment type="caution">
    <text evidence="2">The sequence shown here is derived from an EMBL/GenBank/DDBJ whole genome shotgun (WGS) entry which is preliminary data.</text>
</comment>
<proteinExistence type="predicted"/>